<dbReference type="Proteomes" id="UP000886858">
    <property type="component" value="Unassembled WGS sequence"/>
</dbReference>
<dbReference type="GO" id="GO:0051539">
    <property type="term" value="F:4 iron, 4 sulfur cluster binding"/>
    <property type="evidence" value="ECO:0007669"/>
    <property type="project" value="UniProtKB-KW"/>
</dbReference>
<evidence type="ECO:0000256" key="6">
    <source>
        <dbReference type="SAM" id="Phobius"/>
    </source>
</evidence>
<keyword evidence="3" id="KW-0560">Oxidoreductase</keyword>
<evidence type="ECO:0000256" key="5">
    <source>
        <dbReference type="ARBA" id="ARBA00023014"/>
    </source>
</evidence>
<dbReference type="SUPFAM" id="SSF51905">
    <property type="entry name" value="FAD/NAD(P)-binding domain"/>
    <property type="match status" value="1"/>
</dbReference>
<evidence type="ECO:0000256" key="1">
    <source>
        <dbReference type="ARBA" id="ARBA00022485"/>
    </source>
</evidence>
<dbReference type="EMBL" id="DWYY01000002">
    <property type="protein sequence ID" value="HJA91517.1"/>
    <property type="molecule type" value="Genomic_DNA"/>
</dbReference>
<reference evidence="7" key="2">
    <citation type="submission" date="2021-04" db="EMBL/GenBank/DDBJ databases">
        <authorList>
            <person name="Gilroy R."/>
        </authorList>
    </citation>
    <scope>NUCLEOTIDE SEQUENCE</scope>
    <source>
        <strain evidence="7">CHK179-7159</strain>
    </source>
</reference>
<dbReference type="Pfam" id="PF12831">
    <property type="entry name" value="FAD_oxidored"/>
    <property type="match status" value="2"/>
</dbReference>
<evidence type="ECO:0000256" key="3">
    <source>
        <dbReference type="ARBA" id="ARBA00023002"/>
    </source>
</evidence>
<keyword evidence="1" id="KW-0004">4Fe-4S</keyword>
<keyword evidence="5" id="KW-0411">Iron-sulfur</keyword>
<evidence type="ECO:0000313" key="8">
    <source>
        <dbReference type="Proteomes" id="UP000886858"/>
    </source>
</evidence>
<feature type="transmembrane region" description="Helical" evidence="6">
    <location>
        <begin position="20"/>
        <end position="37"/>
    </location>
</feature>
<sequence>MKEYMTENARELPVKYRPDVLVAGGGIAGIAAALAAARNGADVLLVEKQCMVGGLATSGLIAGYLPLCDGNGRQVSFGIAEELLRLSIRMGAQSELPVAWLREGTLEERKKKRYEVSFNPQYLALLAEEQLVKEKVHLLYDARICAVQYGEDRITGVIAENESGRFAITAKSYVDATGNALLYELAGLPTRMFSRGNILAGWYYYSDGKKVRLRPLGYAEVFDEDKKDTVKPLINRRFYGVDGQEVTDFLLLSHEEILKDIRKLKETSKELEPTAIAGMPQLRMIRCMEGEYCLKETENGASFPDSIGMIADWRKRGMVYEIPYRTLYNRKLHNVISAGRCISVDDGMWDISRVIPPCAVTGEAAGTAAALTTDFTELSYGRLAERLKKQGQKLNLSEIYSN</sequence>
<protein>
    <submittedName>
        <fullName evidence="7">FAD-dependent oxidoreductase</fullName>
    </submittedName>
</protein>
<evidence type="ECO:0000256" key="2">
    <source>
        <dbReference type="ARBA" id="ARBA00022723"/>
    </source>
</evidence>
<dbReference type="InterPro" id="IPR036188">
    <property type="entry name" value="FAD/NAD-bd_sf"/>
</dbReference>
<accession>A0A9D2I3E5</accession>
<keyword evidence="6" id="KW-0472">Membrane</keyword>
<comment type="caution">
    <text evidence="7">The sequence shown here is derived from an EMBL/GenBank/DDBJ whole genome shotgun (WGS) entry which is preliminary data.</text>
</comment>
<keyword evidence="4" id="KW-0408">Iron</keyword>
<organism evidence="7 8">
    <name type="scientific">Candidatus Eisenbergiella merdipullorum</name>
    <dbReference type="NCBI Taxonomy" id="2838553"/>
    <lineage>
        <taxon>Bacteria</taxon>
        <taxon>Bacillati</taxon>
        <taxon>Bacillota</taxon>
        <taxon>Clostridia</taxon>
        <taxon>Lachnospirales</taxon>
        <taxon>Lachnospiraceae</taxon>
        <taxon>Eisenbergiella</taxon>
    </lineage>
</organism>
<dbReference type="GO" id="GO:0016491">
    <property type="term" value="F:oxidoreductase activity"/>
    <property type="evidence" value="ECO:0007669"/>
    <property type="project" value="UniProtKB-KW"/>
</dbReference>
<dbReference type="PANTHER" id="PTHR43498:SF1">
    <property type="entry name" value="COB--COM HETERODISULFIDE REDUCTASE IRON-SULFUR SUBUNIT A"/>
    <property type="match status" value="1"/>
</dbReference>
<gene>
    <name evidence="7" type="ORF">H9717_00075</name>
</gene>
<dbReference type="InterPro" id="IPR039650">
    <property type="entry name" value="HdrA-like"/>
</dbReference>
<dbReference type="AlphaFoldDB" id="A0A9D2I3E5"/>
<name>A0A9D2I3E5_9FIRM</name>
<keyword evidence="6" id="KW-0812">Transmembrane</keyword>
<evidence type="ECO:0000313" key="7">
    <source>
        <dbReference type="EMBL" id="HJA91517.1"/>
    </source>
</evidence>
<dbReference type="GO" id="GO:0046872">
    <property type="term" value="F:metal ion binding"/>
    <property type="evidence" value="ECO:0007669"/>
    <property type="project" value="UniProtKB-KW"/>
</dbReference>
<dbReference type="Gene3D" id="3.50.50.60">
    <property type="entry name" value="FAD/NAD(P)-binding domain"/>
    <property type="match status" value="1"/>
</dbReference>
<keyword evidence="2" id="KW-0479">Metal-binding</keyword>
<proteinExistence type="predicted"/>
<reference evidence="7" key="1">
    <citation type="journal article" date="2021" name="PeerJ">
        <title>Extensive microbial diversity within the chicken gut microbiome revealed by metagenomics and culture.</title>
        <authorList>
            <person name="Gilroy R."/>
            <person name="Ravi A."/>
            <person name="Getino M."/>
            <person name="Pursley I."/>
            <person name="Horton D.L."/>
            <person name="Alikhan N.F."/>
            <person name="Baker D."/>
            <person name="Gharbi K."/>
            <person name="Hall N."/>
            <person name="Watson M."/>
            <person name="Adriaenssens E.M."/>
            <person name="Foster-Nyarko E."/>
            <person name="Jarju S."/>
            <person name="Secka A."/>
            <person name="Antonio M."/>
            <person name="Oren A."/>
            <person name="Chaudhuri R.R."/>
            <person name="La Ragione R."/>
            <person name="Hildebrand F."/>
            <person name="Pallen M.J."/>
        </authorList>
    </citation>
    <scope>NUCLEOTIDE SEQUENCE</scope>
    <source>
        <strain evidence="7">CHK179-7159</strain>
    </source>
</reference>
<keyword evidence="6" id="KW-1133">Transmembrane helix</keyword>
<dbReference type="PANTHER" id="PTHR43498">
    <property type="entry name" value="FERREDOXIN:COB-COM HETERODISULFIDE REDUCTASE SUBUNIT A"/>
    <property type="match status" value="1"/>
</dbReference>
<evidence type="ECO:0000256" key="4">
    <source>
        <dbReference type="ARBA" id="ARBA00023004"/>
    </source>
</evidence>